<evidence type="ECO:0000313" key="5">
    <source>
        <dbReference type="Proteomes" id="UP000775686"/>
    </source>
</evidence>
<dbReference type="InterPro" id="IPR029039">
    <property type="entry name" value="Flavoprotein-like_sf"/>
</dbReference>
<evidence type="ECO:0000313" key="4">
    <source>
        <dbReference type="EMBL" id="MBM6744462.1"/>
    </source>
</evidence>
<keyword evidence="1" id="KW-0285">Flavoprotein</keyword>
<keyword evidence="2" id="KW-0288">FMN</keyword>
<evidence type="ECO:0000256" key="1">
    <source>
        <dbReference type="ARBA" id="ARBA00022630"/>
    </source>
</evidence>
<keyword evidence="5" id="KW-1185">Reference proteome</keyword>
<sequence length="186" mass="20507">MKNILLLTTTPTAGGNGDALIAAAKEEAEKNGAEIHLVNIREKQIGFCRACYGCAETGVCVQKDDFMDILHLAHEADVIIAEAPVYYNCMAAQMMTVINRLCCTFACKSYQIGPKKRVGIFLTCSGSDPEEMKRHVRNIVTLPSVSRTISDYRTEVFTNCNSTSTCQDTPEYLERAKAVARWALEA</sequence>
<dbReference type="InterPro" id="IPR005025">
    <property type="entry name" value="FMN_Rdtase-like_dom"/>
</dbReference>
<dbReference type="Proteomes" id="UP000775686">
    <property type="component" value="Unassembled WGS sequence"/>
</dbReference>
<feature type="domain" description="NADPH-dependent FMN reductase-like" evidence="3">
    <location>
        <begin position="3"/>
        <end position="141"/>
    </location>
</feature>
<dbReference type="InterPro" id="IPR051796">
    <property type="entry name" value="ISF_SsuE-like"/>
</dbReference>
<dbReference type="Pfam" id="PF03358">
    <property type="entry name" value="FMN_red"/>
    <property type="match status" value="1"/>
</dbReference>
<dbReference type="PANTHER" id="PTHR43278:SF1">
    <property type="entry name" value="IRON-SULFUR FLAVOPROTEIN MJ1083"/>
    <property type="match status" value="1"/>
</dbReference>
<evidence type="ECO:0000256" key="2">
    <source>
        <dbReference type="ARBA" id="ARBA00022643"/>
    </source>
</evidence>
<organism evidence="4 5">
    <name type="scientific">Drancourtella massiliensis</name>
    <dbReference type="NCBI Taxonomy" id="1632013"/>
    <lineage>
        <taxon>Bacteria</taxon>
        <taxon>Bacillati</taxon>
        <taxon>Bacillota</taxon>
        <taxon>Clostridia</taxon>
        <taxon>Eubacteriales</taxon>
        <taxon>Oscillospiraceae</taxon>
        <taxon>Drancourtella</taxon>
    </lineage>
</organism>
<reference evidence="4 5" key="1">
    <citation type="journal article" date="2021" name="Sci. Rep.">
        <title>The distribution of antibiotic resistance genes in chicken gut microbiota commensals.</title>
        <authorList>
            <person name="Juricova H."/>
            <person name="Matiasovicova J."/>
            <person name="Kubasova T."/>
            <person name="Cejkova D."/>
            <person name="Rychlik I."/>
        </authorList>
    </citation>
    <scope>NUCLEOTIDE SEQUENCE [LARGE SCALE GENOMIC DNA]</scope>
    <source>
        <strain evidence="4 5">An770</strain>
    </source>
</reference>
<comment type="caution">
    <text evidence="4">The sequence shown here is derived from an EMBL/GenBank/DDBJ whole genome shotgun (WGS) entry which is preliminary data.</text>
</comment>
<accession>A0ABS2EI06</accession>
<dbReference type="SUPFAM" id="SSF52218">
    <property type="entry name" value="Flavoproteins"/>
    <property type="match status" value="1"/>
</dbReference>
<protein>
    <submittedName>
        <fullName evidence="4">Flavodoxin family protein</fullName>
    </submittedName>
</protein>
<name>A0ABS2EI06_9FIRM</name>
<dbReference type="PANTHER" id="PTHR43278">
    <property type="entry name" value="NAD(P)H-DEPENDENT FMN-CONTAINING OXIDOREDUCTASE YWQN-RELATED"/>
    <property type="match status" value="1"/>
</dbReference>
<dbReference type="Gene3D" id="3.40.50.360">
    <property type="match status" value="1"/>
</dbReference>
<evidence type="ECO:0000259" key="3">
    <source>
        <dbReference type="Pfam" id="PF03358"/>
    </source>
</evidence>
<dbReference type="EMBL" id="JACJKH010000014">
    <property type="protein sequence ID" value="MBM6744462.1"/>
    <property type="molecule type" value="Genomic_DNA"/>
</dbReference>
<dbReference type="RefSeq" id="WP_204864196.1">
    <property type="nucleotide sequence ID" value="NZ_JACJKH010000014.1"/>
</dbReference>
<gene>
    <name evidence="4" type="ORF">H6A32_09085</name>
</gene>
<proteinExistence type="predicted"/>